<proteinExistence type="predicted"/>
<dbReference type="GO" id="GO:0016787">
    <property type="term" value="F:hydrolase activity"/>
    <property type="evidence" value="ECO:0007669"/>
    <property type="project" value="UniProtKB-KW"/>
</dbReference>
<dbReference type="Proteomes" id="UP000245667">
    <property type="component" value="Unassembled WGS sequence"/>
</dbReference>
<dbReference type="InterPro" id="IPR036388">
    <property type="entry name" value="WH-like_DNA-bd_sf"/>
</dbReference>
<evidence type="ECO:0000313" key="3">
    <source>
        <dbReference type="EMBL" id="PWK22776.1"/>
    </source>
</evidence>
<dbReference type="Proteomes" id="UP000651837">
    <property type="component" value="Unassembled WGS sequence"/>
</dbReference>
<dbReference type="PANTHER" id="PTHR43736">
    <property type="entry name" value="ADP-RIBOSE PYROPHOSPHATASE"/>
    <property type="match status" value="1"/>
</dbReference>
<dbReference type="EMBL" id="JACWLN010000005">
    <property type="protein sequence ID" value="MBD1261442.1"/>
    <property type="molecule type" value="Genomic_DNA"/>
</dbReference>
<dbReference type="InterPro" id="IPR015797">
    <property type="entry name" value="NUDIX_hydrolase-like_dom_sf"/>
</dbReference>
<reference evidence="3 4" key="1">
    <citation type="submission" date="2018-05" db="EMBL/GenBank/DDBJ databases">
        <title>Genomic Encyclopedia of Archaeal and Bacterial Type Strains, Phase II (KMG-II): from individual species to whole genera.</title>
        <authorList>
            <person name="Goeker M."/>
        </authorList>
    </citation>
    <scope>NUCLEOTIDE SEQUENCE [LARGE SCALE GENOMIC DNA]</scope>
    <source>
        <strain evidence="3 4">DSM 23514</strain>
    </source>
</reference>
<comment type="caution">
    <text evidence="3">The sequence shown here is derived from an EMBL/GenBank/DDBJ whole genome shotgun (WGS) entry which is preliminary data.</text>
</comment>
<protein>
    <submittedName>
        <fullName evidence="3">ADP-ribose pyrophosphatase YjhB (NUDIX family)</fullName>
    </submittedName>
    <submittedName>
        <fullName evidence="2">NUDIX hydrolase</fullName>
    </submittedName>
</protein>
<dbReference type="AlphaFoldDB" id="A0A316DYG4"/>
<evidence type="ECO:0000313" key="4">
    <source>
        <dbReference type="Proteomes" id="UP000245667"/>
    </source>
</evidence>
<name>A0A316DYG4_9FLAO</name>
<dbReference type="Gene3D" id="3.90.79.10">
    <property type="entry name" value="Nucleoside Triphosphate Pyrophosphohydrolase"/>
    <property type="match status" value="1"/>
</dbReference>
<dbReference type="InterPro" id="IPR036390">
    <property type="entry name" value="WH_DNA-bd_sf"/>
</dbReference>
<organism evidence="3 4">
    <name type="scientific">Maribacter polysiphoniae</name>
    <dbReference type="NCBI Taxonomy" id="429344"/>
    <lineage>
        <taxon>Bacteria</taxon>
        <taxon>Pseudomonadati</taxon>
        <taxon>Bacteroidota</taxon>
        <taxon>Flavobacteriia</taxon>
        <taxon>Flavobacteriales</taxon>
        <taxon>Flavobacteriaceae</taxon>
        <taxon>Maribacter</taxon>
    </lineage>
</organism>
<dbReference type="Gene3D" id="1.10.10.10">
    <property type="entry name" value="Winged helix-like DNA-binding domain superfamily/Winged helix DNA-binding domain"/>
    <property type="match status" value="1"/>
</dbReference>
<gene>
    <name evidence="2" type="ORF">HZY62_12630</name>
    <name evidence="3" type="ORF">LX92_02713</name>
</gene>
<reference evidence="2 5" key="2">
    <citation type="submission" date="2020-07" db="EMBL/GenBank/DDBJ databases">
        <title>The draft genome sequence of Maribacter polysiphoniae KCTC 22021.</title>
        <authorList>
            <person name="Mu L."/>
        </authorList>
    </citation>
    <scope>NUCLEOTIDE SEQUENCE [LARGE SCALE GENOMIC DNA]</scope>
    <source>
        <strain evidence="2 5">KCTC 22021</strain>
    </source>
</reference>
<dbReference type="PANTHER" id="PTHR43736:SF4">
    <property type="entry name" value="SLR1690 PROTEIN"/>
    <property type="match status" value="1"/>
</dbReference>
<dbReference type="SUPFAM" id="SSF46785">
    <property type="entry name" value="Winged helix' DNA-binding domain"/>
    <property type="match status" value="1"/>
</dbReference>
<evidence type="ECO:0000313" key="2">
    <source>
        <dbReference type="EMBL" id="MBD1261442.1"/>
    </source>
</evidence>
<dbReference type="EMBL" id="QGGQ01000006">
    <property type="protein sequence ID" value="PWK22776.1"/>
    <property type="molecule type" value="Genomic_DNA"/>
</dbReference>
<dbReference type="Pfam" id="PF21906">
    <property type="entry name" value="WHD_NrtR"/>
    <property type="match status" value="1"/>
</dbReference>
<evidence type="ECO:0000259" key="1">
    <source>
        <dbReference type="PROSITE" id="PS51462"/>
    </source>
</evidence>
<evidence type="ECO:0000313" key="5">
    <source>
        <dbReference type="Proteomes" id="UP000651837"/>
    </source>
</evidence>
<dbReference type="Pfam" id="PF00293">
    <property type="entry name" value="NUDIX"/>
    <property type="match status" value="1"/>
</dbReference>
<dbReference type="CDD" id="cd18873">
    <property type="entry name" value="NUDIX_NadM_like"/>
    <property type="match status" value="1"/>
</dbReference>
<feature type="domain" description="Nudix hydrolase" evidence="1">
    <location>
        <begin position="10"/>
        <end position="142"/>
    </location>
</feature>
<sequence length="225" mass="26657">MDRAYKEVQQITLAVDCIIFGFNNNQLEVLLIHRGFEPEKERWSLMGGFVGNREDLDAAAHRILHDLSGLEDVYMEQVRTFGKADRDPYERVVSTTYSALILKERYKAELIAQYRARWFSIDDLPNLIFDHKQMIVSALNRLRRRVRTVPIVFNLLPKKFTLPQLQKLYEGILGEELDKRNFRKKLNTMDFLVKLDEKDMSGSRKGAYYYQFDEKKYDRDTNFNI</sequence>
<keyword evidence="5" id="KW-1185">Reference proteome</keyword>
<keyword evidence="2" id="KW-0378">Hydrolase</keyword>
<dbReference type="SUPFAM" id="SSF55811">
    <property type="entry name" value="Nudix"/>
    <property type="match status" value="1"/>
</dbReference>
<dbReference type="InterPro" id="IPR000086">
    <property type="entry name" value="NUDIX_hydrolase_dom"/>
</dbReference>
<accession>A0A316DYG4</accession>
<dbReference type="OrthoDB" id="9786141at2"/>
<dbReference type="PROSITE" id="PS51462">
    <property type="entry name" value="NUDIX"/>
    <property type="match status" value="1"/>
</dbReference>
<dbReference type="InterPro" id="IPR054105">
    <property type="entry name" value="WHD_NrtR"/>
</dbReference>